<name>A0AAD3P2Z1_NEPGR</name>
<evidence type="ECO:0000313" key="1">
    <source>
        <dbReference type="EMBL" id="GMG98510.1"/>
    </source>
</evidence>
<dbReference type="AlphaFoldDB" id="A0AAD3P2Z1"/>
<keyword evidence="2" id="KW-1185">Reference proteome</keyword>
<evidence type="ECO:0000313" key="2">
    <source>
        <dbReference type="Proteomes" id="UP001279734"/>
    </source>
</evidence>
<sequence>MAIGSGKTPGIRLGFIALMRYARKVRKNWRVSEEGRARGLYRSVADDRIAGRSESTCVVFSVRSDNLCCILKLNGIKEDNGYMGNFVETESMCHIEGDSGHMPTDDGDDFLLAEGPKDAHCDEDIHSEMSNLGVVG</sequence>
<dbReference type="Proteomes" id="UP001279734">
    <property type="component" value="Unassembled WGS sequence"/>
</dbReference>
<reference evidence="1" key="1">
    <citation type="submission" date="2023-05" db="EMBL/GenBank/DDBJ databases">
        <title>Nepenthes gracilis genome sequencing.</title>
        <authorList>
            <person name="Fukushima K."/>
        </authorList>
    </citation>
    <scope>NUCLEOTIDE SEQUENCE</scope>
    <source>
        <strain evidence="1">SING2019-196</strain>
    </source>
</reference>
<accession>A0AAD3P2Z1</accession>
<comment type="caution">
    <text evidence="1">The sequence shown here is derived from an EMBL/GenBank/DDBJ whole genome shotgun (WGS) entry which is preliminary data.</text>
</comment>
<protein>
    <submittedName>
        <fullName evidence="1">Uncharacterized protein</fullName>
    </submittedName>
</protein>
<gene>
    <name evidence="1" type="ORF">Nepgr_000350</name>
</gene>
<proteinExistence type="predicted"/>
<dbReference type="EMBL" id="BSYO01000001">
    <property type="protein sequence ID" value="GMG98510.1"/>
    <property type="molecule type" value="Genomic_DNA"/>
</dbReference>
<organism evidence="1 2">
    <name type="scientific">Nepenthes gracilis</name>
    <name type="common">Slender pitcher plant</name>
    <dbReference type="NCBI Taxonomy" id="150966"/>
    <lineage>
        <taxon>Eukaryota</taxon>
        <taxon>Viridiplantae</taxon>
        <taxon>Streptophyta</taxon>
        <taxon>Embryophyta</taxon>
        <taxon>Tracheophyta</taxon>
        <taxon>Spermatophyta</taxon>
        <taxon>Magnoliopsida</taxon>
        <taxon>eudicotyledons</taxon>
        <taxon>Gunneridae</taxon>
        <taxon>Pentapetalae</taxon>
        <taxon>Caryophyllales</taxon>
        <taxon>Nepenthaceae</taxon>
        <taxon>Nepenthes</taxon>
    </lineage>
</organism>